<keyword evidence="2" id="KW-1185">Reference proteome</keyword>
<reference evidence="2" key="1">
    <citation type="journal article" date="2022" name="Mol. Ecol. Resour.">
        <title>The genomes of chicory, endive, great burdock and yacon provide insights into Asteraceae palaeo-polyploidization history and plant inulin production.</title>
        <authorList>
            <person name="Fan W."/>
            <person name="Wang S."/>
            <person name="Wang H."/>
            <person name="Wang A."/>
            <person name="Jiang F."/>
            <person name="Liu H."/>
            <person name="Zhao H."/>
            <person name="Xu D."/>
            <person name="Zhang Y."/>
        </authorList>
    </citation>
    <scope>NUCLEOTIDE SEQUENCE [LARGE SCALE GENOMIC DNA]</scope>
    <source>
        <strain evidence="2">cv. Yunnan</strain>
    </source>
</reference>
<comment type="caution">
    <text evidence="1">The sequence shown here is derived from an EMBL/GenBank/DDBJ whole genome shotgun (WGS) entry which is preliminary data.</text>
</comment>
<dbReference type="Proteomes" id="UP001056120">
    <property type="component" value="Linkage Group LG24"/>
</dbReference>
<evidence type="ECO:0000313" key="2">
    <source>
        <dbReference type="Proteomes" id="UP001056120"/>
    </source>
</evidence>
<reference evidence="1 2" key="2">
    <citation type="journal article" date="2022" name="Mol. Ecol. Resour.">
        <title>The genomes of chicory, endive, great burdock and yacon provide insights into Asteraceae paleo-polyploidization history and plant inulin production.</title>
        <authorList>
            <person name="Fan W."/>
            <person name="Wang S."/>
            <person name="Wang H."/>
            <person name="Wang A."/>
            <person name="Jiang F."/>
            <person name="Liu H."/>
            <person name="Zhao H."/>
            <person name="Xu D."/>
            <person name="Zhang Y."/>
        </authorList>
    </citation>
    <scope>NUCLEOTIDE SEQUENCE [LARGE SCALE GENOMIC DNA]</scope>
    <source>
        <strain evidence="2">cv. Yunnan</strain>
        <tissue evidence="1">Leaves</tissue>
    </source>
</reference>
<organism evidence="1 2">
    <name type="scientific">Smallanthus sonchifolius</name>
    <dbReference type="NCBI Taxonomy" id="185202"/>
    <lineage>
        <taxon>Eukaryota</taxon>
        <taxon>Viridiplantae</taxon>
        <taxon>Streptophyta</taxon>
        <taxon>Embryophyta</taxon>
        <taxon>Tracheophyta</taxon>
        <taxon>Spermatophyta</taxon>
        <taxon>Magnoliopsida</taxon>
        <taxon>eudicotyledons</taxon>
        <taxon>Gunneridae</taxon>
        <taxon>Pentapetalae</taxon>
        <taxon>asterids</taxon>
        <taxon>campanulids</taxon>
        <taxon>Asterales</taxon>
        <taxon>Asteraceae</taxon>
        <taxon>Asteroideae</taxon>
        <taxon>Heliantheae alliance</taxon>
        <taxon>Millerieae</taxon>
        <taxon>Smallanthus</taxon>
    </lineage>
</organism>
<gene>
    <name evidence="1" type="ORF">L1987_73047</name>
</gene>
<proteinExistence type="predicted"/>
<protein>
    <submittedName>
        <fullName evidence="1">Uncharacterized protein</fullName>
    </submittedName>
</protein>
<name>A0ACB9B1B3_9ASTR</name>
<accession>A0ACB9B1B3</accession>
<evidence type="ECO:0000313" key="1">
    <source>
        <dbReference type="EMBL" id="KAI3714445.1"/>
    </source>
</evidence>
<sequence>MGGRKARRCLLSMLRIKKSNDIAESPSSKTNASAPSVDEDGFTMVSKHNKRGPIKLQSKKQKPVRVKMHAQQYGPGRSRRNIVPNGPGENQKGESPMAKQQATRAEVNKEHRVAPIAPKKVTSGFNYSRAVQGGQGISRQQRDKTPLMAKPSVSCVSNSQPARLAHGVGSAKPTIGLGLESANRFSVLDIPSSIKFNKLIEGQDDLYPLDNGLEDGMDLEMNTLISNGKVECSTNEKYGISDAQKQCMEMGLDPENSILYPEEDTEIEDVDDMDRFDSTHAVSRLVVTKSPNPVPFTNRSSSRRFRTPPPATFIFWFSKGFAGIASTPGRLLQLHSVFLWFRMPRKKDPPPSSLPPRRSTRGASKSTSLMDGEDAETPMVPLVGIGETQVGNPRSPQQPFLPSGSNMCHVNKEVSIMPSVTERDYPRPKTVFSLRVPLSGEVAPSPTVSEGESVSQLPDMHVHVPGSGLETEAEVHGIGDDVFPVRDGGMHASTKAVHVGLGELPMQPDEGSRFFEPPDPGVIVNQCDGEEELGEQMMEDLQADGSGDVGTKGESKLSPRLTRLLAAQGSSRYRLRNDEDKNNYGHKEPKPTKPKLQKPKKGRKSAHPYKIDKENCQVNMKSLLSKGEELGEQYNQVPPINPEDGGSPHTVREDNQQEIRRRGGPVMQEKKDISRMDMCMGDEQIVLNTEYRGDSILDNISVRNEDSSMHALEDGEEQKVNSDQSFKQKSFTKDITFSEIENGGEEVHEEKWNEILACNRDFWEKEANLDIVNFHNRVCRVEKRKTRNVKGNQELLIIVERGECTDEKCKNGREKKNNIGTNDSSMHGIIGRENNDAGDMSGNGRKKIKIWSSKNTKPEKNLSKEKIVFRTEFVLKDFSQTPVILIEFTTGVATTKANNPEPSLKVRRKADNLLEEIRAKEKKLEEIAKNINATEENTTLINSILGMTTSKITKFSAHVNKEGRVTIDENMIENSDGGNGVNNTTLATPQLSYANMVTGDNINADVGKVKFYPPLVTREGNRVAVIEPKYILQAKAEYRNVLYGHFIGTGPSIQFARFNLFKMWKQYGIEDISTNGSDIFLFKFKDAQGLEKVLQLGPPISEEELANDREKRKTGENTIYTNGNTRVQPKNNDGFTLVQRRKGKTQDPPKNSKANQVNKPAEDKGNRIAGNESIPKSQMREGIDKSKEPRGKNLRDNPKISVIETNNRYELLDEDDMEVDGITEKRGNLSKENDMLTKLNAGWIQKQERNLNINFNRELNQDQRIEVKRRVKDKKLPSKEVRDGWPVSMLDYFRQLSSLYCFSEGMLLERSDKEEEEDQNEDEKEDSDTNYEEMESETEGMAGLMKSDNLTTPYENYTANMATGLQVLDQPDRVMDEAVNPHVVN</sequence>
<dbReference type="EMBL" id="CM042041">
    <property type="protein sequence ID" value="KAI3714445.1"/>
    <property type="molecule type" value="Genomic_DNA"/>
</dbReference>